<feature type="compositionally biased region" description="Acidic residues" evidence="1">
    <location>
        <begin position="545"/>
        <end position="559"/>
    </location>
</feature>
<proteinExistence type="predicted"/>
<name>A0AA88XSR7_PINIB</name>
<sequence>MTNVDDKVTSHMTGISQESGSGSSQSLGLSENKSCSTFDFGGIPENGEKAFKWIANQDSIFSRKEQMISSGSRLFGITPGNRRGIGELEGIESWNLLCVNEEWMQKVSLRDFGSLLTTVLYETLECLADPRWELNRMAQQVLPCLAEVIRWYDISLLEEFWRKHLSKKACLLTFGAVLILKESVAHSIILQKLLQKPPVTWQNPELCSSIIRGITNTMKCNVPVLLPCLDKLIQRPTYDKLSVTAATTIIMSHTHFSILSEQRVSQIATVLSFWKLLFCFTHTNSRICKELLVNGADLKLFTSPLEGYLSCCLVKPDNKLQCAKQVEKCFIGEIHHEIKNFLQSLPVESISTLLPILAHYTGLFVEDTHICKALSDCLSYVGSRVVEYTLSIRNEEQRKICLKCLHLTLKELAAIVTMKSSELHLIQKVLNCYLVMCKPINPVRHLKMILVAICSRVSEGIYFSMEHSPRPDDDLSLLSNDIPLSNSTESLNDLDLDDNIVIGSPNTFPECLALNLSNNSLPSGRLSAQSQHSDRGGAKSPPPSEGDDDSSDWDSWDEDQSETQSAINLAFSEFLRKLRKVCDNVSVDVFGLEMKKLETKERSLIREIID</sequence>
<gene>
    <name evidence="2" type="ORF">FSP39_023891</name>
</gene>
<feature type="region of interest" description="Disordered" evidence="1">
    <location>
        <begin position="523"/>
        <end position="559"/>
    </location>
</feature>
<comment type="caution">
    <text evidence="2">The sequence shown here is derived from an EMBL/GenBank/DDBJ whole genome shotgun (WGS) entry which is preliminary data.</text>
</comment>
<protein>
    <submittedName>
        <fullName evidence="2">Uncharacterized protein</fullName>
    </submittedName>
</protein>
<reference evidence="2" key="1">
    <citation type="submission" date="2019-08" db="EMBL/GenBank/DDBJ databases">
        <title>The improved chromosome-level genome for the pearl oyster Pinctada fucata martensii using PacBio sequencing and Hi-C.</title>
        <authorList>
            <person name="Zheng Z."/>
        </authorList>
    </citation>
    <scope>NUCLEOTIDE SEQUENCE</scope>
    <source>
        <strain evidence="2">ZZ-2019</strain>
        <tissue evidence="2">Adductor muscle</tissue>
    </source>
</reference>
<keyword evidence="3" id="KW-1185">Reference proteome</keyword>
<dbReference type="PANTHER" id="PTHR36910:SF8">
    <property type="match status" value="1"/>
</dbReference>
<organism evidence="2 3">
    <name type="scientific">Pinctada imbricata</name>
    <name type="common">Atlantic pearl-oyster</name>
    <name type="synonym">Pinctada martensii</name>
    <dbReference type="NCBI Taxonomy" id="66713"/>
    <lineage>
        <taxon>Eukaryota</taxon>
        <taxon>Metazoa</taxon>
        <taxon>Spiralia</taxon>
        <taxon>Lophotrochozoa</taxon>
        <taxon>Mollusca</taxon>
        <taxon>Bivalvia</taxon>
        <taxon>Autobranchia</taxon>
        <taxon>Pteriomorphia</taxon>
        <taxon>Pterioida</taxon>
        <taxon>Pterioidea</taxon>
        <taxon>Pteriidae</taxon>
        <taxon>Pinctada</taxon>
    </lineage>
</organism>
<evidence type="ECO:0000313" key="2">
    <source>
        <dbReference type="EMBL" id="KAK3086814.1"/>
    </source>
</evidence>
<feature type="compositionally biased region" description="Low complexity" evidence="1">
    <location>
        <begin position="16"/>
        <end position="29"/>
    </location>
</feature>
<evidence type="ECO:0000313" key="3">
    <source>
        <dbReference type="Proteomes" id="UP001186944"/>
    </source>
</evidence>
<accession>A0AA88XSR7</accession>
<dbReference type="AlphaFoldDB" id="A0AA88XSR7"/>
<dbReference type="PANTHER" id="PTHR36910">
    <property type="match status" value="1"/>
</dbReference>
<dbReference type="Proteomes" id="UP001186944">
    <property type="component" value="Unassembled WGS sequence"/>
</dbReference>
<dbReference type="EMBL" id="VSWD01000012">
    <property type="protein sequence ID" value="KAK3086814.1"/>
    <property type="molecule type" value="Genomic_DNA"/>
</dbReference>
<evidence type="ECO:0000256" key="1">
    <source>
        <dbReference type="SAM" id="MobiDB-lite"/>
    </source>
</evidence>
<feature type="region of interest" description="Disordered" evidence="1">
    <location>
        <begin position="1"/>
        <end position="29"/>
    </location>
</feature>